<keyword evidence="3" id="KW-1185">Reference proteome</keyword>
<dbReference type="RefSeq" id="WP_119731429.1">
    <property type="nucleotide sequence ID" value="NZ_JACJII010000001.1"/>
</dbReference>
<sequence length="72" mass="7695">MTSSNGNEEQLLLTVEAAAKRLSIGRTKMFHLIATGQVRSVTIGTARRVPAEALTEFVSALLNEAQHKTSAA</sequence>
<dbReference type="Proteomes" id="UP000539313">
    <property type="component" value="Unassembled WGS sequence"/>
</dbReference>
<dbReference type="InterPro" id="IPR010093">
    <property type="entry name" value="SinI_DNA-bd"/>
</dbReference>
<evidence type="ECO:0000259" key="1">
    <source>
        <dbReference type="Pfam" id="PF12728"/>
    </source>
</evidence>
<reference evidence="2 3" key="1">
    <citation type="submission" date="2020-08" db="EMBL/GenBank/DDBJ databases">
        <title>Sequencing the genomes of 1000 actinobacteria strains.</title>
        <authorList>
            <person name="Klenk H.-P."/>
        </authorList>
    </citation>
    <scope>NUCLEOTIDE SEQUENCE [LARGE SCALE GENOMIC DNA]</scope>
    <source>
        <strain evidence="2 3">DSM 45823</strain>
    </source>
</reference>
<dbReference type="AlphaFoldDB" id="A0A7W3MUE2"/>
<organism evidence="2 3">
    <name type="scientific">Thermomonospora cellulosilytica</name>
    <dbReference type="NCBI Taxonomy" id="1411118"/>
    <lineage>
        <taxon>Bacteria</taxon>
        <taxon>Bacillati</taxon>
        <taxon>Actinomycetota</taxon>
        <taxon>Actinomycetes</taxon>
        <taxon>Streptosporangiales</taxon>
        <taxon>Thermomonosporaceae</taxon>
        <taxon>Thermomonospora</taxon>
    </lineage>
</organism>
<accession>A0A7W3MUE2</accession>
<dbReference type="NCBIfam" id="TIGR01764">
    <property type="entry name" value="excise"/>
    <property type="match status" value="1"/>
</dbReference>
<evidence type="ECO:0000313" key="2">
    <source>
        <dbReference type="EMBL" id="MBA9002049.1"/>
    </source>
</evidence>
<dbReference type="InterPro" id="IPR041657">
    <property type="entry name" value="HTH_17"/>
</dbReference>
<comment type="caution">
    <text evidence="2">The sequence shown here is derived from an EMBL/GenBank/DDBJ whole genome shotgun (WGS) entry which is preliminary data.</text>
</comment>
<evidence type="ECO:0000313" key="3">
    <source>
        <dbReference type="Proteomes" id="UP000539313"/>
    </source>
</evidence>
<dbReference type="EMBL" id="JACJII010000001">
    <property type="protein sequence ID" value="MBA9002049.1"/>
    <property type="molecule type" value="Genomic_DNA"/>
</dbReference>
<dbReference type="Pfam" id="PF12728">
    <property type="entry name" value="HTH_17"/>
    <property type="match status" value="1"/>
</dbReference>
<protein>
    <submittedName>
        <fullName evidence="2">Excisionase family DNA binding protein</fullName>
    </submittedName>
</protein>
<gene>
    <name evidence="2" type="ORF">HNR21_000931</name>
</gene>
<name>A0A7W3MUE2_9ACTN</name>
<dbReference type="GO" id="GO:0003677">
    <property type="term" value="F:DNA binding"/>
    <property type="evidence" value="ECO:0007669"/>
    <property type="project" value="InterPro"/>
</dbReference>
<feature type="domain" description="Helix-turn-helix" evidence="1">
    <location>
        <begin position="12"/>
        <end position="59"/>
    </location>
</feature>
<proteinExistence type="predicted"/>